<evidence type="ECO:0000256" key="3">
    <source>
        <dbReference type="ARBA" id="ARBA00023136"/>
    </source>
</evidence>
<gene>
    <name evidence="4" type="primary">hflD</name>
    <name evidence="5" type="ORF">AXE65_07025</name>
</gene>
<evidence type="ECO:0000256" key="1">
    <source>
        <dbReference type="ARBA" id="ARBA00022475"/>
    </source>
</evidence>
<dbReference type="AlphaFoldDB" id="A0A139SJ76"/>
<dbReference type="InterPro" id="IPR007451">
    <property type="entry name" value="HflD"/>
</dbReference>
<protein>
    <recommendedName>
        <fullName evidence="4">High frequency lysogenization protein HflD homolog</fullName>
    </recommendedName>
</protein>
<dbReference type="HAMAP" id="MF_00695">
    <property type="entry name" value="HflD_protein"/>
    <property type="match status" value="1"/>
</dbReference>
<dbReference type="InterPro" id="IPR035932">
    <property type="entry name" value="HflD-like_sf"/>
</dbReference>
<comment type="similarity">
    <text evidence="4">Belongs to the HflD family.</text>
</comment>
<name>A0A139SJ76_9GAMM</name>
<evidence type="ECO:0000256" key="4">
    <source>
        <dbReference type="HAMAP-Rule" id="MF_00695"/>
    </source>
</evidence>
<dbReference type="RefSeq" id="WP_068392856.1">
    <property type="nucleotide sequence ID" value="NZ_LSZO01000211.1"/>
</dbReference>
<dbReference type="GO" id="GO:0005737">
    <property type="term" value="C:cytoplasm"/>
    <property type="evidence" value="ECO:0007669"/>
    <property type="project" value="UniProtKB-SubCell"/>
</dbReference>
<proteinExistence type="inferred from homology"/>
<dbReference type="PANTHER" id="PTHR38100:SF1">
    <property type="entry name" value="HIGH FREQUENCY LYSOGENIZATION PROTEIN HFLD"/>
    <property type="match status" value="1"/>
</dbReference>
<dbReference type="Pfam" id="PF04356">
    <property type="entry name" value="DUF489"/>
    <property type="match status" value="1"/>
</dbReference>
<dbReference type="SUPFAM" id="SSF101322">
    <property type="entry name" value="YcfC-like"/>
    <property type="match status" value="1"/>
</dbReference>
<dbReference type="EMBL" id="LSZO01000211">
    <property type="protein sequence ID" value="KXU34586.1"/>
    <property type="molecule type" value="Genomic_DNA"/>
</dbReference>
<comment type="caution">
    <text evidence="5">The sequence shown here is derived from an EMBL/GenBank/DDBJ whole genome shotgun (WGS) entry which is preliminary data.</text>
</comment>
<evidence type="ECO:0000256" key="2">
    <source>
        <dbReference type="ARBA" id="ARBA00022490"/>
    </source>
</evidence>
<comment type="subcellular location">
    <subcellularLocation>
        <location evidence="4">Cytoplasm</location>
    </subcellularLocation>
    <subcellularLocation>
        <location evidence="4">Cell membrane</location>
        <topology evidence="4">Peripheral membrane protein</topology>
        <orientation evidence="4">Cytoplasmic side</orientation>
    </subcellularLocation>
</comment>
<reference evidence="5 6" key="1">
    <citation type="submission" date="2016-02" db="EMBL/GenBank/DDBJ databases">
        <authorList>
            <person name="Wen L."/>
            <person name="He K."/>
            <person name="Yang H."/>
        </authorList>
    </citation>
    <scope>NUCLEOTIDE SEQUENCE [LARGE SCALE GENOMIC DNA]</scope>
    <source>
        <strain evidence="5 6">CV58</strain>
    </source>
</reference>
<dbReference type="PANTHER" id="PTHR38100">
    <property type="entry name" value="HIGH FREQUENCY LYSOGENIZATION PROTEIN HFLD"/>
    <property type="match status" value="1"/>
</dbReference>
<keyword evidence="1 4" id="KW-1003">Cell membrane</keyword>
<dbReference type="Proteomes" id="UP000072660">
    <property type="component" value="Unassembled WGS sequence"/>
</dbReference>
<dbReference type="NCBIfam" id="NF001246">
    <property type="entry name" value="PRK00218.1-2"/>
    <property type="match status" value="1"/>
</dbReference>
<accession>A0A139SJ76</accession>
<evidence type="ECO:0000313" key="5">
    <source>
        <dbReference type="EMBL" id="KXU34586.1"/>
    </source>
</evidence>
<dbReference type="OrthoDB" id="9788031at2"/>
<dbReference type="GO" id="GO:0005886">
    <property type="term" value="C:plasma membrane"/>
    <property type="evidence" value="ECO:0007669"/>
    <property type="project" value="UniProtKB-SubCell"/>
</dbReference>
<keyword evidence="6" id="KW-1185">Reference proteome</keyword>
<sequence length="207" mass="23278">MAQLQEQLTALGGLFACAAAVDRIAHGERMGETVLASLLGSLLVRDPQTTLEVYGGDDFSLREGYRALQGMLERDPQSLQRETLRYALSLITLERKLAQRGDLLDKISSRLNQIQQQVAMFGQTHDNVIASCAALYQDSLSAFRQRILVHGDMRTLEQPSNAAKIRALLLAGIRSARLWRQLGGRRWHLLFARRKLLQALYNLQRGH</sequence>
<organism evidence="5 6">
    <name type="scientific">Ventosimonas gracilis</name>
    <dbReference type="NCBI Taxonomy" id="1680762"/>
    <lineage>
        <taxon>Bacteria</taxon>
        <taxon>Pseudomonadati</taxon>
        <taxon>Pseudomonadota</taxon>
        <taxon>Gammaproteobacteria</taxon>
        <taxon>Pseudomonadales</taxon>
        <taxon>Ventosimonadaceae</taxon>
        <taxon>Ventosimonas</taxon>
    </lineage>
</organism>
<evidence type="ECO:0000313" key="6">
    <source>
        <dbReference type="Proteomes" id="UP000072660"/>
    </source>
</evidence>
<dbReference type="Gene3D" id="1.10.3890.10">
    <property type="entry name" value="HflD-like"/>
    <property type="match status" value="1"/>
</dbReference>
<keyword evidence="2 4" id="KW-0963">Cytoplasm</keyword>
<keyword evidence="3 4" id="KW-0472">Membrane</keyword>